<accession>A0A1G9AJM0</accession>
<dbReference type="AlphaFoldDB" id="A0A1G9AJM0"/>
<keyword evidence="3" id="KW-0378">Hydrolase</keyword>
<dbReference type="Pfam" id="PF08722">
    <property type="entry name" value="Tn7_TnsA-like_N"/>
    <property type="match status" value="1"/>
</dbReference>
<gene>
    <name evidence="3" type="ORF">SAMN05216243_2518</name>
</gene>
<dbReference type="EMBL" id="FNFL01000004">
    <property type="protein sequence ID" value="SDK26725.1"/>
    <property type="molecule type" value="Genomic_DNA"/>
</dbReference>
<sequence length="268" mass="31664">MAKRQTGWTETKINRYLKEGRGQGELNNYKPWLTIQDVPSTGRVHRVMGWKTSRPHHLLSDLEFNYFCLAEWAENVIDIREQFPLDREITMCIADEKEIKHPKDNKTTTPTVMTTDFFLVVNDNGQVKYKARTLKMCEDLNNQRVLEKFEIEREYWERQGIDWAIVTEHELPVTILDNIKFIRQSYDIDTKYFGVFVKEWNNFTGELLPNLKSLDSKYNLEVGTSLTLYKYALAKKIFKVDMSKRISLHEDVKNIKVQKNSDSGKRWA</sequence>
<feature type="domain" description="TnsA endonuclease C-terminal" evidence="1">
    <location>
        <begin position="170"/>
        <end position="242"/>
    </location>
</feature>
<feature type="domain" description="TnsA endonuclease N-terminal" evidence="2">
    <location>
        <begin position="74"/>
        <end position="168"/>
    </location>
</feature>
<evidence type="ECO:0000313" key="4">
    <source>
        <dbReference type="Proteomes" id="UP000198694"/>
    </source>
</evidence>
<dbReference type="STRING" id="407036.SAMN05216243_2518"/>
<dbReference type="InterPro" id="IPR036388">
    <property type="entry name" value="WH-like_DNA-bd_sf"/>
</dbReference>
<evidence type="ECO:0000259" key="2">
    <source>
        <dbReference type="Pfam" id="PF08722"/>
    </source>
</evidence>
<dbReference type="OrthoDB" id="5291587at2"/>
<dbReference type="Gene3D" id="1.10.10.10">
    <property type="entry name" value="Winged helix-like DNA-binding domain superfamily/Winged helix DNA-binding domain"/>
    <property type="match status" value="1"/>
</dbReference>
<keyword evidence="3" id="KW-0540">Nuclease</keyword>
<dbReference type="InterPro" id="IPR014833">
    <property type="entry name" value="TnsA_N"/>
</dbReference>
<organism evidence="3 4">
    <name type="scientific">Sediminibacillus albus</name>
    <dbReference type="NCBI Taxonomy" id="407036"/>
    <lineage>
        <taxon>Bacteria</taxon>
        <taxon>Bacillati</taxon>
        <taxon>Bacillota</taxon>
        <taxon>Bacilli</taxon>
        <taxon>Bacillales</taxon>
        <taxon>Bacillaceae</taxon>
        <taxon>Sediminibacillus</taxon>
    </lineage>
</organism>
<dbReference type="CDD" id="cd22362">
    <property type="entry name" value="TnsA_endonuclease-like"/>
    <property type="match status" value="1"/>
</dbReference>
<dbReference type="InterPro" id="IPR011856">
    <property type="entry name" value="tRNA_endonuc-like_dom_sf"/>
</dbReference>
<keyword evidence="3" id="KW-0255">Endonuclease</keyword>
<dbReference type="Pfam" id="PF08721">
    <property type="entry name" value="Tn7_Tnp_TnsA_C"/>
    <property type="match status" value="1"/>
</dbReference>
<dbReference type="GO" id="GO:0004519">
    <property type="term" value="F:endonuclease activity"/>
    <property type="evidence" value="ECO:0007669"/>
    <property type="project" value="UniProtKB-KW"/>
</dbReference>
<dbReference type="SUPFAM" id="SSF52980">
    <property type="entry name" value="Restriction endonuclease-like"/>
    <property type="match status" value="1"/>
</dbReference>
<dbReference type="InterPro" id="IPR011335">
    <property type="entry name" value="Restrct_endonuc-II-like"/>
</dbReference>
<proteinExistence type="predicted"/>
<evidence type="ECO:0000313" key="3">
    <source>
        <dbReference type="EMBL" id="SDK26725.1"/>
    </source>
</evidence>
<dbReference type="InterPro" id="IPR014832">
    <property type="entry name" value="TnsA_C"/>
</dbReference>
<keyword evidence="4" id="KW-1185">Reference proteome</keyword>
<dbReference type="Proteomes" id="UP000198694">
    <property type="component" value="Unassembled WGS sequence"/>
</dbReference>
<dbReference type="Gene3D" id="3.40.1350.10">
    <property type="match status" value="1"/>
</dbReference>
<evidence type="ECO:0000259" key="1">
    <source>
        <dbReference type="Pfam" id="PF08721"/>
    </source>
</evidence>
<dbReference type="RefSeq" id="WP_093214743.1">
    <property type="nucleotide sequence ID" value="NZ_FNFL01000004.1"/>
</dbReference>
<protein>
    <submittedName>
        <fullName evidence="3">TnsA endonuclease C terminal</fullName>
    </submittedName>
</protein>
<reference evidence="3 4" key="1">
    <citation type="submission" date="2016-10" db="EMBL/GenBank/DDBJ databases">
        <authorList>
            <person name="de Groot N.N."/>
        </authorList>
    </citation>
    <scope>NUCLEOTIDE SEQUENCE [LARGE SCALE GENOMIC DNA]</scope>
    <source>
        <strain evidence="3 4">CGMCC 1.6502</strain>
    </source>
</reference>
<dbReference type="GO" id="GO:0003676">
    <property type="term" value="F:nucleic acid binding"/>
    <property type="evidence" value="ECO:0007669"/>
    <property type="project" value="InterPro"/>
</dbReference>
<name>A0A1G9AJM0_9BACI</name>